<feature type="domain" description="LysM" evidence="3">
    <location>
        <begin position="351"/>
        <end position="394"/>
    </location>
</feature>
<feature type="signal peptide" evidence="2">
    <location>
        <begin position="1"/>
        <end position="29"/>
    </location>
</feature>
<name>A0ABS0LQX1_9LACT</name>
<dbReference type="CDD" id="cd00118">
    <property type="entry name" value="LysM"/>
    <property type="match status" value="7"/>
</dbReference>
<dbReference type="SUPFAM" id="SSF54106">
    <property type="entry name" value="LysM domain"/>
    <property type="match status" value="7"/>
</dbReference>
<keyword evidence="2" id="KW-0732">Signal</keyword>
<feature type="compositionally biased region" description="Acidic residues" evidence="1">
    <location>
        <begin position="587"/>
        <end position="607"/>
    </location>
</feature>
<feature type="domain" description="LysM" evidence="3">
    <location>
        <begin position="226"/>
        <end position="269"/>
    </location>
</feature>
<dbReference type="InterPro" id="IPR036779">
    <property type="entry name" value="LysM_dom_sf"/>
</dbReference>
<feature type="region of interest" description="Disordered" evidence="1">
    <location>
        <begin position="564"/>
        <end position="607"/>
    </location>
</feature>
<sequence>MSKNILLRSVIALSSMSLLTFSVQHVVNAQTTYTVQKGDNLYRIAQTYGLTEEELMTINGLTSTFIDVGDQLIVEGTPNASAPEAGGDQTENGSVYKVKPGDTLSSIANTHGITVSELKALNGLSSDYLDVGDELIVAGTGQAPVVDNGNNSGLPDGTYIVNPGDSLYTIASSYGVTVEQLLAWNGLVTDLIYPGDKISVLGSGQGPVQQPSVPAPGTGVTADGDHSHVVQPGENLYDLGRAYGMTEEQVMAYNGLSSNLIYPGDVIYFPSSSSEVVTEPSAQAPSSNEETNNVSPVTSSEGPGETPNAAGADKEDESESKVRRPQSSKKEKEKLTDPETKAVSPDQIEIQTHEVQEGEKLADIAKQYDISGTDIRKWNGLLNDEIAAGDVLYVSDPSQVVTKFNQERPLKDTYPIRYSFTRTDKMKDLEKLFNTSEKQIREWSDIAEDAEIETGQELTVSHPDKKPGIHEVTEEDSIASIAKKYKVSVEAIRKWNGLLDNLLYIGEEIAVANPWSTYHQVEPGETLEVLADKYSVSIEELRQWNNLPEESMIVNGVLIVSDPKAFEDENETAESEESKENSTSDETTAEDETNNEESTVEQSETSE</sequence>
<dbReference type="EMBL" id="JACBXQ010000003">
    <property type="protein sequence ID" value="MBG9986538.1"/>
    <property type="molecule type" value="Genomic_DNA"/>
</dbReference>
<dbReference type="InterPro" id="IPR018392">
    <property type="entry name" value="LysM"/>
</dbReference>
<dbReference type="Proteomes" id="UP000721415">
    <property type="component" value="Unassembled WGS sequence"/>
</dbReference>
<feature type="compositionally biased region" description="Polar residues" evidence="1">
    <location>
        <begin position="283"/>
        <end position="301"/>
    </location>
</feature>
<dbReference type="Gene3D" id="3.10.350.10">
    <property type="entry name" value="LysM domain"/>
    <property type="match status" value="7"/>
</dbReference>
<feature type="domain" description="LysM" evidence="3">
    <location>
        <begin position="157"/>
        <end position="200"/>
    </location>
</feature>
<proteinExistence type="predicted"/>
<evidence type="ECO:0000256" key="1">
    <source>
        <dbReference type="SAM" id="MobiDB-lite"/>
    </source>
</evidence>
<feature type="compositionally biased region" description="Basic and acidic residues" evidence="1">
    <location>
        <begin position="328"/>
        <end position="340"/>
    </location>
</feature>
<feature type="region of interest" description="Disordered" evidence="1">
    <location>
        <begin position="205"/>
        <end position="227"/>
    </location>
</feature>
<organism evidence="4 5">
    <name type="scientific">Facklamia lactis</name>
    <dbReference type="NCBI Taxonomy" id="2749967"/>
    <lineage>
        <taxon>Bacteria</taxon>
        <taxon>Bacillati</taxon>
        <taxon>Bacillota</taxon>
        <taxon>Bacilli</taxon>
        <taxon>Lactobacillales</taxon>
        <taxon>Aerococcaceae</taxon>
        <taxon>Facklamia</taxon>
    </lineage>
</organism>
<accession>A0ABS0LQX1</accession>
<evidence type="ECO:0000259" key="3">
    <source>
        <dbReference type="PROSITE" id="PS51782"/>
    </source>
</evidence>
<dbReference type="PANTHER" id="PTHR33734:SF22">
    <property type="entry name" value="MEMBRANE-BOUND LYTIC MUREIN TRANSGLYCOSYLASE D"/>
    <property type="match status" value="1"/>
</dbReference>
<feature type="domain" description="LysM" evidence="3">
    <location>
        <begin position="31"/>
        <end position="74"/>
    </location>
</feature>
<feature type="domain" description="LysM" evidence="3">
    <location>
        <begin position="94"/>
        <end position="137"/>
    </location>
</feature>
<dbReference type="PROSITE" id="PS51782">
    <property type="entry name" value="LYSM"/>
    <property type="match status" value="7"/>
</dbReference>
<feature type="chain" id="PRO_5046069934" evidence="2">
    <location>
        <begin position="30"/>
        <end position="607"/>
    </location>
</feature>
<feature type="domain" description="LysM" evidence="3">
    <location>
        <begin position="517"/>
        <end position="561"/>
    </location>
</feature>
<comment type="caution">
    <text evidence="4">The sequence shown here is derived from an EMBL/GenBank/DDBJ whole genome shotgun (WGS) entry which is preliminary data.</text>
</comment>
<dbReference type="SMART" id="SM00257">
    <property type="entry name" value="LysM"/>
    <property type="match status" value="8"/>
</dbReference>
<reference evidence="4 5" key="1">
    <citation type="submission" date="2020-07" db="EMBL/GenBank/DDBJ databases">
        <title>Facklamia lactis sp. nov., isolated from raw milk.</title>
        <authorList>
            <person name="Doll E.V."/>
            <person name="Huptas C."/>
            <person name="Staib L."/>
            <person name="Wenning M."/>
            <person name="Scherer S."/>
        </authorList>
    </citation>
    <scope>NUCLEOTIDE SEQUENCE [LARGE SCALE GENOMIC DNA]</scope>
    <source>
        <strain evidence="4 5">DSM 111018</strain>
    </source>
</reference>
<evidence type="ECO:0000313" key="4">
    <source>
        <dbReference type="EMBL" id="MBG9986538.1"/>
    </source>
</evidence>
<evidence type="ECO:0000256" key="2">
    <source>
        <dbReference type="SAM" id="SignalP"/>
    </source>
</evidence>
<gene>
    <name evidence="4" type="ORF">HZY91_06465</name>
</gene>
<evidence type="ECO:0000313" key="5">
    <source>
        <dbReference type="Proteomes" id="UP000721415"/>
    </source>
</evidence>
<dbReference type="Pfam" id="PF01476">
    <property type="entry name" value="LysM"/>
    <property type="match status" value="8"/>
</dbReference>
<keyword evidence="5" id="KW-1185">Reference proteome</keyword>
<dbReference type="PANTHER" id="PTHR33734">
    <property type="entry name" value="LYSM DOMAIN-CONTAINING GPI-ANCHORED PROTEIN 2"/>
    <property type="match status" value="1"/>
</dbReference>
<feature type="region of interest" description="Disordered" evidence="1">
    <location>
        <begin position="278"/>
        <end position="347"/>
    </location>
</feature>
<feature type="domain" description="LysM" evidence="3">
    <location>
        <begin position="468"/>
        <end position="511"/>
    </location>
</feature>
<protein>
    <submittedName>
        <fullName evidence="4">LysM peptidoglycan-binding domain-containing protein</fullName>
    </submittedName>
</protein>